<keyword evidence="3" id="KW-0963">Cytoplasm</keyword>
<dbReference type="InterPro" id="IPR006121">
    <property type="entry name" value="HMA_dom"/>
</dbReference>
<dbReference type="PRINTS" id="PR00944">
    <property type="entry name" value="CUEXPORT"/>
</dbReference>
<keyword evidence="5" id="KW-0186">Copper</keyword>
<reference evidence="8 9" key="1">
    <citation type="submission" date="2021-01" db="EMBL/GenBank/DDBJ databases">
        <title>Genomic Encyclopedia of Type Strains, Phase IV (KMG-IV): sequencing the most valuable type-strain genomes for metagenomic binning, comparative biology and taxonomic classification.</title>
        <authorList>
            <person name="Goeker M."/>
        </authorList>
    </citation>
    <scope>NUCLEOTIDE SEQUENCE [LARGE SCALE GENOMIC DNA]</scope>
    <source>
        <strain evidence="8 9">DSM 25540</strain>
    </source>
</reference>
<dbReference type="Gene3D" id="3.30.70.100">
    <property type="match status" value="1"/>
</dbReference>
<evidence type="ECO:0000313" key="8">
    <source>
        <dbReference type="EMBL" id="MBM7634570.1"/>
    </source>
</evidence>
<organism evidence="8 9">
    <name type="scientific">Geomicrobium sediminis</name>
    <dbReference type="NCBI Taxonomy" id="1347788"/>
    <lineage>
        <taxon>Bacteria</taxon>
        <taxon>Bacillati</taxon>
        <taxon>Bacillota</taxon>
        <taxon>Bacilli</taxon>
        <taxon>Bacillales</taxon>
        <taxon>Geomicrobium</taxon>
    </lineage>
</organism>
<evidence type="ECO:0000256" key="2">
    <source>
        <dbReference type="ARBA" id="ARBA00015313"/>
    </source>
</evidence>
<comment type="subcellular location">
    <subcellularLocation>
        <location evidence="1">Cytoplasm</location>
    </subcellularLocation>
</comment>
<evidence type="ECO:0000256" key="4">
    <source>
        <dbReference type="ARBA" id="ARBA00022723"/>
    </source>
</evidence>
<dbReference type="NCBIfam" id="TIGR00003">
    <property type="entry name" value="copper ion binding protein"/>
    <property type="match status" value="1"/>
</dbReference>
<dbReference type="InterPro" id="IPR006122">
    <property type="entry name" value="HMA_Cu_ion-bd"/>
</dbReference>
<protein>
    <recommendedName>
        <fullName evidence="2">Copper chaperone CopZ</fullName>
    </recommendedName>
</protein>
<keyword evidence="6" id="KW-0143">Chaperone</keyword>
<dbReference type="PANTHER" id="PTHR46594:SF4">
    <property type="entry name" value="P-TYPE CATION-TRANSPORTING ATPASE"/>
    <property type="match status" value="1"/>
</dbReference>
<dbReference type="InterPro" id="IPR049740">
    <property type="entry name" value="CopZ"/>
</dbReference>
<keyword evidence="9" id="KW-1185">Reference proteome</keyword>
<evidence type="ECO:0000313" key="9">
    <source>
        <dbReference type="Proteomes" id="UP000741863"/>
    </source>
</evidence>
<dbReference type="InterPro" id="IPR017969">
    <property type="entry name" value="Heavy-metal-associated_CS"/>
</dbReference>
<dbReference type="NCBIfam" id="NF033795">
    <property type="entry name" value="chaper_CopZ_Bs"/>
    <property type="match status" value="1"/>
</dbReference>
<comment type="caution">
    <text evidence="8">The sequence shown here is derived from an EMBL/GenBank/DDBJ whole genome shotgun (WGS) entry which is preliminary data.</text>
</comment>
<name>A0ABS2PHQ7_9BACL</name>
<dbReference type="EMBL" id="JAFBEC010000014">
    <property type="protein sequence ID" value="MBM7634570.1"/>
    <property type="molecule type" value="Genomic_DNA"/>
</dbReference>
<dbReference type="InterPro" id="IPR000428">
    <property type="entry name" value="Cu-bd"/>
</dbReference>
<gene>
    <name evidence="8" type="ORF">JOD17_003692</name>
</gene>
<evidence type="ECO:0000256" key="1">
    <source>
        <dbReference type="ARBA" id="ARBA00004496"/>
    </source>
</evidence>
<dbReference type="Pfam" id="PF00403">
    <property type="entry name" value="HMA"/>
    <property type="match status" value="1"/>
</dbReference>
<dbReference type="SUPFAM" id="SSF55008">
    <property type="entry name" value="HMA, heavy metal-associated domain"/>
    <property type="match status" value="1"/>
</dbReference>
<feature type="domain" description="HMA" evidence="7">
    <location>
        <begin position="1"/>
        <end position="67"/>
    </location>
</feature>
<evidence type="ECO:0000259" key="7">
    <source>
        <dbReference type="PROSITE" id="PS50846"/>
    </source>
</evidence>
<proteinExistence type="predicted"/>
<evidence type="ECO:0000256" key="3">
    <source>
        <dbReference type="ARBA" id="ARBA00022490"/>
    </source>
</evidence>
<dbReference type="PROSITE" id="PS50846">
    <property type="entry name" value="HMA_2"/>
    <property type="match status" value="1"/>
</dbReference>
<sequence>MKDTFSVQGMSCNHCVQAIETSVGQLDGVTRVDVDLNKHQVGVDYNEKTISKQAIVEEIEDQGYDVI</sequence>
<dbReference type="RefSeq" id="WP_204699391.1">
    <property type="nucleotide sequence ID" value="NZ_JAFBEC010000014.1"/>
</dbReference>
<keyword evidence="4" id="KW-0479">Metal-binding</keyword>
<accession>A0ABS2PHQ7</accession>
<evidence type="ECO:0000256" key="6">
    <source>
        <dbReference type="ARBA" id="ARBA00023186"/>
    </source>
</evidence>
<dbReference type="Proteomes" id="UP000741863">
    <property type="component" value="Unassembled WGS sequence"/>
</dbReference>
<dbReference type="InterPro" id="IPR036163">
    <property type="entry name" value="HMA_dom_sf"/>
</dbReference>
<dbReference type="PROSITE" id="PS01047">
    <property type="entry name" value="HMA_1"/>
    <property type="match status" value="1"/>
</dbReference>
<evidence type="ECO:0000256" key="5">
    <source>
        <dbReference type="ARBA" id="ARBA00023008"/>
    </source>
</evidence>
<dbReference type="PANTHER" id="PTHR46594">
    <property type="entry name" value="P-TYPE CATION-TRANSPORTING ATPASE"/>
    <property type="match status" value="1"/>
</dbReference>
<dbReference type="CDD" id="cd00371">
    <property type="entry name" value="HMA"/>
    <property type="match status" value="1"/>
</dbReference>